<protein>
    <recommendedName>
        <fullName evidence="15">Multicopper oxidase</fullName>
    </recommendedName>
</protein>
<reference evidence="13" key="2">
    <citation type="submission" date="2021-01" db="EMBL/GenBank/DDBJ databases">
        <authorList>
            <person name="Schikora-Tamarit M.A."/>
        </authorList>
    </citation>
    <scope>NUCLEOTIDE SEQUENCE</scope>
    <source>
        <strain evidence="13">CBS6341</strain>
    </source>
</reference>
<dbReference type="GO" id="GO:0004322">
    <property type="term" value="F:ferroxidase activity"/>
    <property type="evidence" value="ECO:0007669"/>
    <property type="project" value="TreeGrafter"/>
</dbReference>
<dbReference type="GO" id="GO:0033573">
    <property type="term" value="C:high-affinity iron permease complex"/>
    <property type="evidence" value="ECO:0007669"/>
    <property type="project" value="TreeGrafter"/>
</dbReference>
<evidence type="ECO:0000256" key="3">
    <source>
        <dbReference type="ARBA" id="ARBA00022496"/>
    </source>
</evidence>
<organism evidence="13 14">
    <name type="scientific">Wickerhamomyces mucosus</name>
    <dbReference type="NCBI Taxonomy" id="1378264"/>
    <lineage>
        <taxon>Eukaryota</taxon>
        <taxon>Fungi</taxon>
        <taxon>Dikarya</taxon>
        <taxon>Ascomycota</taxon>
        <taxon>Saccharomycotina</taxon>
        <taxon>Saccharomycetes</taxon>
        <taxon>Phaffomycetales</taxon>
        <taxon>Wickerhamomycetaceae</taxon>
        <taxon>Wickerhamomyces</taxon>
    </lineage>
</organism>
<keyword evidence="3" id="KW-0408">Iron</keyword>
<keyword evidence="7" id="KW-0186">Copper</keyword>
<name>A0A9P8PIW7_9ASCO</name>
<keyword evidence="3" id="KW-0410">Iron transport</keyword>
<dbReference type="SUPFAM" id="SSF49503">
    <property type="entry name" value="Cupredoxins"/>
    <property type="match status" value="3"/>
</dbReference>
<comment type="similarity">
    <text evidence="2">Belongs to the multicopper oxidase family.</text>
</comment>
<dbReference type="OrthoDB" id="2121828at2759"/>
<evidence type="ECO:0000256" key="9">
    <source>
        <dbReference type="SAM" id="Phobius"/>
    </source>
</evidence>
<comment type="cofactor">
    <cofactor evidence="1">
        <name>Cu cation</name>
        <dbReference type="ChEBI" id="CHEBI:23378"/>
    </cofactor>
</comment>
<dbReference type="InterPro" id="IPR045087">
    <property type="entry name" value="Cu-oxidase_fam"/>
</dbReference>
<dbReference type="GO" id="GO:0033215">
    <property type="term" value="P:reductive iron assimilation"/>
    <property type="evidence" value="ECO:0007669"/>
    <property type="project" value="TreeGrafter"/>
</dbReference>
<keyword evidence="9" id="KW-1133">Transmembrane helix</keyword>
<dbReference type="Pfam" id="PF07732">
    <property type="entry name" value="Cu-oxidase_3"/>
    <property type="match status" value="1"/>
</dbReference>
<evidence type="ECO:0000313" key="14">
    <source>
        <dbReference type="Proteomes" id="UP000769528"/>
    </source>
</evidence>
<keyword evidence="9" id="KW-0812">Transmembrane</keyword>
<dbReference type="InterPro" id="IPR001117">
    <property type="entry name" value="Cu-oxidase_2nd"/>
</dbReference>
<evidence type="ECO:0000256" key="8">
    <source>
        <dbReference type="ARBA" id="ARBA00023065"/>
    </source>
</evidence>
<dbReference type="PANTHER" id="PTHR11709:SF361">
    <property type="entry name" value="IRON TRANSPORT MULTICOPPER OXIDASE FET3"/>
    <property type="match status" value="1"/>
</dbReference>
<dbReference type="AlphaFoldDB" id="A0A9P8PIW7"/>
<evidence type="ECO:0000256" key="4">
    <source>
        <dbReference type="ARBA" id="ARBA00022723"/>
    </source>
</evidence>
<evidence type="ECO:0000256" key="5">
    <source>
        <dbReference type="ARBA" id="ARBA00022729"/>
    </source>
</evidence>
<evidence type="ECO:0000313" key="13">
    <source>
        <dbReference type="EMBL" id="KAH3672340.1"/>
    </source>
</evidence>
<evidence type="ECO:0000256" key="2">
    <source>
        <dbReference type="ARBA" id="ARBA00010609"/>
    </source>
</evidence>
<dbReference type="PANTHER" id="PTHR11709">
    <property type="entry name" value="MULTI-COPPER OXIDASE"/>
    <property type="match status" value="1"/>
</dbReference>
<dbReference type="InterPro" id="IPR002355">
    <property type="entry name" value="Cu_oxidase_Cu_BS"/>
</dbReference>
<dbReference type="InterPro" id="IPR011706">
    <property type="entry name" value="Cu-oxidase_C"/>
</dbReference>
<dbReference type="Gene3D" id="2.60.40.420">
    <property type="entry name" value="Cupredoxins - blue copper proteins"/>
    <property type="match status" value="3"/>
</dbReference>
<dbReference type="PROSITE" id="PS00079">
    <property type="entry name" value="MULTICOPPER_OXIDASE1"/>
    <property type="match status" value="2"/>
</dbReference>
<evidence type="ECO:0000259" key="10">
    <source>
        <dbReference type="Pfam" id="PF00394"/>
    </source>
</evidence>
<dbReference type="GO" id="GO:0010106">
    <property type="term" value="P:cellular response to iron ion starvation"/>
    <property type="evidence" value="ECO:0007669"/>
    <property type="project" value="TreeGrafter"/>
</dbReference>
<dbReference type="Proteomes" id="UP000769528">
    <property type="component" value="Unassembled WGS sequence"/>
</dbReference>
<keyword evidence="5" id="KW-0732">Signal</keyword>
<evidence type="ECO:0008006" key="15">
    <source>
        <dbReference type="Google" id="ProtNLM"/>
    </source>
</evidence>
<dbReference type="EMBL" id="JAEUBF010001156">
    <property type="protein sequence ID" value="KAH3672340.1"/>
    <property type="molecule type" value="Genomic_DNA"/>
</dbReference>
<dbReference type="InterPro" id="IPR011707">
    <property type="entry name" value="Cu-oxidase-like_N"/>
</dbReference>
<sequence>MNFVSTLTHELKWDITKLLANPDGQQERYVIGINNKWPLPLLTINKGDRMIIHVSNQLSDPTSIHFHGIFQNGSSFMDGASMISQCPIQPSKNFTYDFVVDQAGTFWYHSHSAAQYGDGLRGILVVEDPDDKEFYDENLVISLSDWYHKDTTELVETMIETGHEPTIQSGLFNEQSVMDINIKLDMTYYLRIVNVGMSATQYFYIEGHSLIIIEVDGVRVEPTEVEALDIGTGQRYGVLLKTKSSAIENFPIVQVTNIMMNRKTSINWLIYDESMGKSKDFKPKSIHDLVFVDELKLKPLGDNGLLELPTHQILLEYDFEEFENGIKYYSFNQTPFIPPKVPTLNTINYGLTSNKSDLSNPRIYGTNTNAIILKTDDIVEIILNSNDHMNHPFHLHGHNFQVLSREAKEHYSFEKDYDISSNPLIRDTIMVPGRGFVQIRFKANNPGVWFFHCHTEWHAVQGLGLVFIESPLEIFKETELPVQNIEVCEVDGITYTMGNGIGNKDLLDLNGEVVISNKVPTSQNDGMNSEIPNNPINSTTSTEIITETSNIVELNINSTHIHDHREVSLKTKIIVLMIYGIIMILLASLCAIALQYHNTRISSTGHGTIELNKFLRTDYAFDHVTNQS</sequence>
<dbReference type="CDD" id="cd13877">
    <property type="entry name" value="CuRO_2_Fet3p_like"/>
    <property type="match status" value="1"/>
</dbReference>
<evidence type="ECO:0000256" key="6">
    <source>
        <dbReference type="ARBA" id="ARBA00023002"/>
    </source>
</evidence>
<dbReference type="InterPro" id="IPR044130">
    <property type="entry name" value="CuRO_2_Fet3-like"/>
</dbReference>
<comment type="caution">
    <text evidence="13">The sequence shown here is derived from an EMBL/GenBank/DDBJ whole genome shotgun (WGS) entry which is preliminary data.</text>
</comment>
<dbReference type="GO" id="GO:0005507">
    <property type="term" value="F:copper ion binding"/>
    <property type="evidence" value="ECO:0007669"/>
    <property type="project" value="InterPro"/>
</dbReference>
<evidence type="ECO:0000256" key="1">
    <source>
        <dbReference type="ARBA" id="ARBA00001935"/>
    </source>
</evidence>
<feature type="domain" description="Plastocyanin-like" evidence="11">
    <location>
        <begin position="337"/>
        <end position="471"/>
    </location>
</feature>
<evidence type="ECO:0000259" key="12">
    <source>
        <dbReference type="Pfam" id="PF07732"/>
    </source>
</evidence>
<dbReference type="Pfam" id="PF07731">
    <property type="entry name" value="Cu-oxidase_2"/>
    <property type="match status" value="1"/>
</dbReference>
<keyword evidence="8" id="KW-0406">Ion transport</keyword>
<keyword evidence="6" id="KW-0560">Oxidoreductase</keyword>
<evidence type="ECO:0000256" key="7">
    <source>
        <dbReference type="ARBA" id="ARBA00023008"/>
    </source>
</evidence>
<feature type="transmembrane region" description="Helical" evidence="9">
    <location>
        <begin position="573"/>
        <end position="594"/>
    </location>
</feature>
<feature type="domain" description="Plastocyanin-like" evidence="12">
    <location>
        <begin position="16"/>
        <end position="130"/>
    </location>
</feature>
<keyword evidence="8" id="KW-0813">Transport</keyword>
<proteinExistence type="inferred from homology"/>
<keyword evidence="9" id="KW-0472">Membrane</keyword>
<dbReference type="InterPro" id="IPR033138">
    <property type="entry name" value="Cu_oxidase_CS"/>
</dbReference>
<reference evidence="13" key="1">
    <citation type="journal article" date="2021" name="Open Biol.">
        <title>Shared evolutionary footprints suggest mitochondrial oxidative damage underlies multiple complex I losses in fungi.</title>
        <authorList>
            <person name="Schikora-Tamarit M.A."/>
            <person name="Marcet-Houben M."/>
            <person name="Nosek J."/>
            <person name="Gabaldon T."/>
        </authorList>
    </citation>
    <scope>NUCLEOTIDE SEQUENCE</scope>
    <source>
        <strain evidence="13">CBS6341</strain>
    </source>
</reference>
<gene>
    <name evidence="13" type="ORF">WICMUC_004312</name>
</gene>
<accession>A0A9P8PIW7</accession>
<dbReference type="Pfam" id="PF00394">
    <property type="entry name" value="Cu-oxidase"/>
    <property type="match status" value="1"/>
</dbReference>
<feature type="domain" description="Plastocyanin-like" evidence="10">
    <location>
        <begin position="138"/>
        <end position="273"/>
    </location>
</feature>
<keyword evidence="14" id="KW-1185">Reference proteome</keyword>
<dbReference type="InterPro" id="IPR008972">
    <property type="entry name" value="Cupredoxin"/>
</dbReference>
<dbReference type="PROSITE" id="PS00080">
    <property type="entry name" value="MULTICOPPER_OXIDASE2"/>
    <property type="match status" value="1"/>
</dbReference>
<keyword evidence="4" id="KW-0479">Metal-binding</keyword>
<evidence type="ECO:0000259" key="11">
    <source>
        <dbReference type="Pfam" id="PF07731"/>
    </source>
</evidence>